<dbReference type="Gene3D" id="3.40.50.880">
    <property type="match status" value="1"/>
</dbReference>
<dbReference type="GO" id="GO:0005829">
    <property type="term" value="C:cytosol"/>
    <property type="evidence" value="ECO:0007669"/>
    <property type="project" value="TreeGrafter"/>
</dbReference>
<dbReference type="Pfam" id="PF07722">
    <property type="entry name" value="Peptidase_C26"/>
    <property type="match status" value="1"/>
</dbReference>
<evidence type="ECO:0000313" key="2">
    <source>
        <dbReference type="Proteomes" id="UP000230790"/>
    </source>
</evidence>
<dbReference type="AlphaFoldDB" id="A0A2M8QD79"/>
<comment type="caution">
    <text evidence="1">The sequence shown here is derived from an EMBL/GenBank/DDBJ whole genome shotgun (WGS) entry which is preliminary data.</text>
</comment>
<sequence length="241" mass="26311">MNSPRILVPIPIQDHEKRRFTLGKNYVNSLVACGAIPVLLPTVLSLESWRGMYESADGVLLSGGGDVDPTLFGEPQHEKTYGVDPERDRVEMTLARWALQDDKPLFAICRGIQVVNVALGGSLIQDLPSQQGSDVPHDGTANGLERHQAAHTVRVAPGTHIAQIIGPGETEVNSFHHQALKKIADGLIVTSRAPDGVVESVELPGKRYYIGVQWHPEEMAADREDMLRLFRAFVEACAPSP</sequence>
<dbReference type="FunFam" id="3.40.50.880:FF:000030">
    <property type="entry name" value="Gamma-glutamyl-gamma-aminobutyrate hydrolase PuuD"/>
    <property type="match status" value="1"/>
</dbReference>
<reference evidence="1 2" key="1">
    <citation type="submission" date="2017-11" db="EMBL/GenBank/DDBJ databases">
        <title>Evolution of Phototrophy in the Chloroflexi Phylum Driven by Horizontal Gene Transfer.</title>
        <authorList>
            <person name="Ward L.M."/>
            <person name="Hemp J."/>
            <person name="Shih P.M."/>
            <person name="Mcglynn S.E."/>
            <person name="Fischer W."/>
        </authorList>
    </citation>
    <scope>NUCLEOTIDE SEQUENCE [LARGE SCALE GENOMIC DNA]</scope>
    <source>
        <strain evidence="1">JP3_7</strain>
    </source>
</reference>
<gene>
    <name evidence="1" type="ORF">CUN48_07080</name>
</gene>
<dbReference type="SUPFAM" id="SSF52317">
    <property type="entry name" value="Class I glutamine amidotransferase-like"/>
    <property type="match status" value="1"/>
</dbReference>
<dbReference type="EMBL" id="PGTN01000036">
    <property type="protein sequence ID" value="PJF47761.1"/>
    <property type="molecule type" value="Genomic_DNA"/>
</dbReference>
<evidence type="ECO:0000313" key="1">
    <source>
        <dbReference type="EMBL" id="PJF47761.1"/>
    </source>
</evidence>
<organism evidence="1 2">
    <name type="scientific">Candidatus Thermofonsia Clade 3 bacterium</name>
    <dbReference type="NCBI Taxonomy" id="2364212"/>
    <lineage>
        <taxon>Bacteria</taxon>
        <taxon>Bacillati</taxon>
        <taxon>Chloroflexota</taxon>
        <taxon>Candidatus Thermofontia</taxon>
        <taxon>Candidatus Thermofonsia Clade 3</taxon>
    </lineage>
</organism>
<accession>A0A2M8QD79</accession>
<protein>
    <submittedName>
        <fullName evidence="1">Uncharacterized protein</fullName>
    </submittedName>
</protein>
<proteinExistence type="predicted"/>
<dbReference type="GO" id="GO:0033969">
    <property type="term" value="F:gamma-glutamyl-gamma-aminobutyrate hydrolase activity"/>
    <property type="evidence" value="ECO:0007669"/>
    <property type="project" value="TreeGrafter"/>
</dbReference>
<dbReference type="GO" id="GO:0006598">
    <property type="term" value="P:polyamine catabolic process"/>
    <property type="evidence" value="ECO:0007669"/>
    <property type="project" value="TreeGrafter"/>
</dbReference>
<dbReference type="InterPro" id="IPR029062">
    <property type="entry name" value="Class_I_gatase-like"/>
</dbReference>
<dbReference type="InterPro" id="IPR011697">
    <property type="entry name" value="Peptidase_C26"/>
</dbReference>
<dbReference type="PROSITE" id="PS51273">
    <property type="entry name" value="GATASE_TYPE_1"/>
    <property type="match status" value="1"/>
</dbReference>
<name>A0A2M8QD79_9CHLR</name>
<dbReference type="InterPro" id="IPR044668">
    <property type="entry name" value="PuuD-like"/>
</dbReference>
<dbReference type="Proteomes" id="UP000230790">
    <property type="component" value="Unassembled WGS sequence"/>
</dbReference>
<dbReference type="PANTHER" id="PTHR43235">
    <property type="entry name" value="GLUTAMINE AMIDOTRANSFERASE PB2B2.05-RELATED"/>
    <property type="match status" value="1"/>
</dbReference>
<dbReference type="CDD" id="cd01745">
    <property type="entry name" value="GATase1_2"/>
    <property type="match status" value="1"/>
</dbReference>
<dbReference type="PANTHER" id="PTHR43235:SF1">
    <property type="entry name" value="GLUTAMINE AMIDOTRANSFERASE PB2B2.05-RELATED"/>
    <property type="match status" value="1"/>
</dbReference>